<evidence type="ECO:0000256" key="2">
    <source>
        <dbReference type="SAM" id="SignalP"/>
    </source>
</evidence>
<evidence type="ECO:0000313" key="4">
    <source>
        <dbReference type="Proteomes" id="UP000536746"/>
    </source>
</evidence>
<dbReference type="SUPFAM" id="SSF53850">
    <property type="entry name" value="Periplasmic binding protein-like II"/>
    <property type="match status" value="1"/>
</dbReference>
<dbReference type="InterPro" id="IPR006059">
    <property type="entry name" value="SBP"/>
</dbReference>
<evidence type="ECO:0000313" key="3">
    <source>
        <dbReference type="EMBL" id="NUU02387.1"/>
    </source>
</evidence>
<dbReference type="Gene3D" id="3.40.190.10">
    <property type="entry name" value="Periplasmic binding protein-like II"/>
    <property type="match status" value="2"/>
</dbReference>
<dbReference type="PANTHER" id="PTHR30006">
    <property type="entry name" value="THIAMINE-BINDING PERIPLASMIC PROTEIN-RELATED"/>
    <property type="match status" value="1"/>
</dbReference>
<dbReference type="PROSITE" id="PS51257">
    <property type="entry name" value="PROKAR_LIPOPROTEIN"/>
    <property type="match status" value="1"/>
</dbReference>
<dbReference type="InterPro" id="IPR001188">
    <property type="entry name" value="Sperm_putr-bd"/>
</dbReference>
<feature type="signal peptide" evidence="2">
    <location>
        <begin position="1"/>
        <end position="25"/>
    </location>
</feature>
<protein>
    <submittedName>
        <fullName evidence="3">ABC transporter substrate-binding protein</fullName>
    </submittedName>
</protein>
<dbReference type="EMBL" id="JABFMT010000011">
    <property type="protein sequence ID" value="NUU02387.1"/>
    <property type="molecule type" value="Genomic_DNA"/>
</dbReference>
<accession>A0ABX2LV45</accession>
<proteinExistence type="predicted"/>
<reference evidence="3 4" key="1">
    <citation type="journal article" date="2020" name="Front. Plant Sci.">
        <title>Isolation of Rhizosphere Bacteria That Improve Quality and Water Stress Tolerance in Greenhouse Ornamentals.</title>
        <authorList>
            <person name="Nordstedt N.P."/>
            <person name="Jones M.L."/>
        </authorList>
    </citation>
    <scope>NUCLEOTIDE SEQUENCE [LARGE SCALE GENOMIC DNA]</scope>
    <source>
        <strain evidence="3 4">C6C2</strain>
    </source>
</reference>
<dbReference type="PRINTS" id="PR00909">
    <property type="entry name" value="SPERMDNBNDNG"/>
</dbReference>
<evidence type="ECO:0000256" key="1">
    <source>
        <dbReference type="ARBA" id="ARBA00022729"/>
    </source>
</evidence>
<name>A0ABX2LV45_9BURK</name>
<organism evidence="3 4">
    <name type="scientific">Herbaspirillum robiniae</name>
    <dbReference type="NCBI Taxonomy" id="2014887"/>
    <lineage>
        <taxon>Bacteria</taxon>
        <taxon>Pseudomonadati</taxon>
        <taxon>Pseudomonadota</taxon>
        <taxon>Betaproteobacteria</taxon>
        <taxon>Burkholderiales</taxon>
        <taxon>Oxalobacteraceae</taxon>
        <taxon>Herbaspirillum</taxon>
    </lineage>
</organism>
<feature type="chain" id="PRO_5047269231" evidence="2">
    <location>
        <begin position="26"/>
        <end position="376"/>
    </location>
</feature>
<keyword evidence="1 2" id="KW-0732">Signal</keyword>
<gene>
    <name evidence="3" type="ORF">HNO84_12320</name>
</gene>
<dbReference type="CDD" id="cd13589">
    <property type="entry name" value="PBP2_polyamine_RpCGA009"/>
    <property type="match status" value="1"/>
</dbReference>
<sequence length="376" mass="40316">MENTVKSIRLIPTLAVTLIAAAILAACGDKKPEAPQAGAAAPAPAATDKVVIGVYGGDWEKNIRAAGLEQYAKDNKINVEIVPGADAEWLAKLRASNGNNPQYDIVVFQPDSVQRAAAAGLLQPLEAANIPNLAKLYPSVQEKFTKDGKTYAAAFSLGQLGLAYRTDLVKIPPKSWLDLWNPEYKGHVAISSPTYAAGLQFFAGLTHALGGELKNDADVDKTFAKLAELKGSAVAFPDSPGAIQTLLERGDAWVVPYWDGRVFALQKSGLKVGFTYPSDGPVVGAANWVIAKGAPNLANAYKLVDFLSSDKVQKSFSDGSLYGMTNQDVQYNEELKGKVQVGEEAYKKLIWIDYETATPKVADWSTRWAQALGNGK</sequence>
<dbReference type="Pfam" id="PF13416">
    <property type="entry name" value="SBP_bac_8"/>
    <property type="match status" value="1"/>
</dbReference>
<dbReference type="PANTHER" id="PTHR30006:SF2">
    <property type="entry name" value="ABC TRANSPORTER SUBSTRATE-BINDING PROTEIN"/>
    <property type="match status" value="1"/>
</dbReference>
<dbReference type="Proteomes" id="UP000536746">
    <property type="component" value="Unassembled WGS sequence"/>
</dbReference>
<comment type="caution">
    <text evidence="3">The sequence shown here is derived from an EMBL/GenBank/DDBJ whole genome shotgun (WGS) entry which is preliminary data.</text>
</comment>
<keyword evidence="4" id="KW-1185">Reference proteome</keyword>